<comment type="caution">
    <text evidence="1">The sequence shown here is derived from an EMBL/GenBank/DDBJ whole genome shotgun (WGS) entry which is preliminary data.</text>
</comment>
<dbReference type="EMBL" id="BAAFST010000007">
    <property type="protein sequence ID" value="GAB1291684.1"/>
    <property type="molecule type" value="Genomic_DNA"/>
</dbReference>
<reference evidence="1 2" key="1">
    <citation type="submission" date="2024-08" db="EMBL/GenBank/DDBJ databases">
        <title>The draft genome of Apodemus speciosus.</title>
        <authorList>
            <person name="Nabeshima K."/>
            <person name="Suzuki S."/>
            <person name="Onuma M."/>
        </authorList>
    </citation>
    <scope>NUCLEOTIDE SEQUENCE [LARGE SCALE GENOMIC DNA]</scope>
    <source>
        <strain evidence="1">IB14-021</strain>
    </source>
</reference>
<sequence>MELVDPQLTEDCCEDLAYVITTTKHLKSLDLEIWARKLARQEKASNNMNSITRIQMAEGKNELLGACELTSNCCEALSLALSRNTHLNSLNLVKNDFSTSGMLRLCSAFHSPDSNLWIIGLWKQQYYAQVRRQLEELQFIKPHVVINGDWYAIDEDDRNWWKN</sequence>
<keyword evidence="2" id="KW-1185">Reference proteome</keyword>
<organism evidence="1 2">
    <name type="scientific">Apodemus speciosus</name>
    <name type="common">Large Japanese field mouse</name>
    <dbReference type="NCBI Taxonomy" id="105296"/>
    <lineage>
        <taxon>Eukaryota</taxon>
        <taxon>Metazoa</taxon>
        <taxon>Chordata</taxon>
        <taxon>Craniata</taxon>
        <taxon>Vertebrata</taxon>
        <taxon>Euteleostomi</taxon>
        <taxon>Mammalia</taxon>
        <taxon>Eutheria</taxon>
        <taxon>Euarchontoglires</taxon>
        <taxon>Glires</taxon>
        <taxon>Rodentia</taxon>
        <taxon>Myomorpha</taxon>
        <taxon>Muroidea</taxon>
        <taxon>Muridae</taxon>
        <taxon>Murinae</taxon>
        <taxon>Apodemus</taxon>
    </lineage>
</organism>
<evidence type="ECO:0000313" key="2">
    <source>
        <dbReference type="Proteomes" id="UP001623349"/>
    </source>
</evidence>
<dbReference type="Gene3D" id="3.80.10.10">
    <property type="entry name" value="Ribonuclease Inhibitor"/>
    <property type="match status" value="1"/>
</dbReference>
<dbReference type="InterPro" id="IPR032675">
    <property type="entry name" value="LRR_dom_sf"/>
</dbReference>
<dbReference type="Proteomes" id="UP001623349">
    <property type="component" value="Unassembled WGS sequence"/>
</dbReference>
<proteinExistence type="predicted"/>
<name>A0ABQ0EXA9_APOSI</name>
<gene>
    <name evidence="1" type="ORF">APTSU1_000691400</name>
</gene>
<dbReference type="SUPFAM" id="SSF52047">
    <property type="entry name" value="RNI-like"/>
    <property type="match status" value="1"/>
</dbReference>
<dbReference type="PANTHER" id="PTHR45690">
    <property type="entry name" value="NACHT, LRR AND PYD DOMAINS-CONTAINING PROTEIN 12"/>
    <property type="match status" value="1"/>
</dbReference>
<dbReference type="InterPro" id="IPR050637">
    <property type="entry name" value="NLRP_innate_immun_reg"/>
</dbReference>
<accession>A0ABQ0EXA9</accession>
<dbReference type="PANTHER" id="PTHR45690:SF7">
    <property type="entry name" value="NACHT, LRR AND PYD DOMAINS-CONTAINING PROTEIN 5"/>
    <property type="match status" value="1"/>
</dbReference>
<evidence type="ECO:0000313" key="1">
    <source>
        <dbReference type="EMBL" id="GAB1291684.1"/>
    </source>
</evidence>
<protein>
    <submittedName>
        <fullName evidence="1">NACHT, LRR and PYD domains-containing protein 5</fullName>
    </submittedName>
</protein>